<keyword evidence="2" id="KW-1185">Reference proteome</keyword>
<protein>
    <submittedName>
        <fullName evidence="1">Uncharacterized protein</fullName>
    </submittedName>
</protein>
<reference evidence="1" key="1">
    <citation type="submission" date="2023-06" db="EMBL/GenBank/DDBJ databases">
        <title>Genome-scale phylogeny and comparative genomics of the fungal order Sordariales.</title>
        <authorList>
            <consortium name="Lawrence Berkeley National Laboratory"/>
            <person name="Hensen N."/>
            <person name="Bonometti L."/>
            <person name="Westerberg I."/>
            <person name="Brannstrom I.O."/>
            <person name="Guillou S."/>
            <person name="Cros-Aarteil S."/>
            <person name="Calhoun S."/>
            <person name="Haridas S."/>
            <person name="Kuo A."/>
            <person name="Mondo S."/>
            <person name="Pangilinan J."/>
            <person name="Riley R."/>
            <person name="Labutti K."/>
            <person name="Andreopoulos B."/>
            <person name="Lipzen A."/>
            <person name="Chen C."/>
            <person name="Yanf M."/>
            <person name="Daum C."/>
            <person name="Ng V."/>
            <person name="Clum A."/>
            <person name="Steindorff A."/>
            <person name="Ohm R."/>
            <person name="Martin F."/>
            <person name="Silar P."/>
            <person name="Natvig D."/>
            <person name="Lalanne C."/>
            <person name="Gautier V."/>
            <person name="Ament-Velasquez S.L."/>
            <person name="Kruys A."/>
            <person name="Hutchinson M.I."/>
            <person name="Powell A.J."/>
            <person name="Barry K."/>
            <person name="Miller A.N."/>
            <person name="Grigoriev I.V."/>
            <person name="Debuchy R."/>
            <person name="Gladieux P."/>
            <person name="Thoren M.H."/>
            <person name="Johannesson H."/>
        </authorList>
    </citation>
    <scope>NUCLEOTIDE SEQUENCE</scope>
    <source>
        <strain evidence="1">SMH2532-1</strain>
    </source>
</reference>
<accession>A0AA39YBN6</accession>
<sequence>MDQDWDYYKDLIDAVSLFVLCRIKSETLSRQYRRLRHILGSPPNPPLFPSSLDKFRSSLEVTVRTKRDRVSRTSTENLILSQAISLLDNESAGPEAEYDPLSAMMKAGFLGSEFMVLLHKLASFERGSPWSAQDVEQLKQLGKSLYGAVNRIDDRFGVIPYPGGEFFDETSLLMPTVLICGLRDSQFGSQSFIDLSFLWNWMAFASPGGPADLPTGLFREKDIQVLIETVVASEQWDLNRQESHHDHTFWHVVLLARRPGDSQVIHYDGKPILTTKWGKNILHYAAATGVKLEVKASGGWAGSRD</sequence>
<dbReference type="AlphaFoldDB" id="A0AA39YBN6"/>
<evidence type="ECO:0000313" key="1">
    <source>
        <dbReference type="EMBL" id="KAK0649664.1"/>
    </source>
</evidence>
<dbReference type="EMBL" id="JAULSV010000003">
    <property type="protein sequence ID" value="KAK0649664.1"/>
    <property type="molecule type" value="Genomic_DNA"/>
</dbReference>
<gene>
    <name evidence="1" type="ORF">B0T16DRAFT_457057</name>
</gene>
<organism evidence="1 2">
    <name type="scientific">Cercophora newfieldiana</name>
    <dbReference type="NCBI Taxonomy" id="92897"/>
    <lineage>
        <taxon>Eukaryota</taxon>
        <taxon>Fungi</taxon>
        <taxon>Dikarya</taxon>
        <taxon>Ascomycota</taxon>
        <taxon>Pezizomycotina</taxon>
        <taxon>Sordariomycetes</taxon>
        <taxon>Sordariomycetidae</taxon>
        <taxon>Sordariales</taxon>
        <taxon>Lasiosphaeriaceae</taxon>
        <taxon>Cercophora</taxon>
    </lineage>
</organism>
<name>A0AA39YBN6_9PEZI</name>
<evidence type="ECO:0000313" key="2">
    <source>
        <dbReference type="Proteomes" id="UP001174936"/>
    </source>
</evidence>
<comment type="caution">
    <text evidence="1">The sequence shown here is derived from an EMBL/GenBank/DDBJ whole genome shotgun (WGS) entry which is preliminary data.</text>
</comment>
<proteinExistence type="predicted"/>
<dbReference type="Proteomes" id="UP001174936">
    <property type="component" value="Unassembled WGS sequence"/>
</dbReference>